<gene>
    <name evidence="3" type="ORF">Esi_0013_0145</name>
</gene>
<evidence type="ECO:0000256" key="2">
    <source>
        <dbReference type="SAM" id="SignalP"/>
    </source>
</evidence>
<dbReference type="OrthoDB" id="10315296at2759"/>
<dbReference type="SUPFAM" id="SSF54292">
    <property type="entry name" value="2Fe-2S ferredoxin-like"/>
    <property type="match status" value="1"/>
</dbReference>
<dbReference type="eggNOG" id="ENOG502T1X5">
    <property type="taxonomic scope" value="Eukaryota"/>
</dbReference>
<evidence type="ECO:0000313" key="3">
    <source>
        <dbReference type="EMBL" id="CBN74211.1"/>
    </source>
</evidence>
<dbReference type="AlphaFoldDB" id="D8LEC6"/>
<name>D8LEC6_ECTSI</name>
<feature type="region of interest" description="Disordered" evidence="1">
    <location>
        <begin position="25"/>
        <end position="52"/>
    </location>
</feature>
<feature type="compositionally biased region" description="Pro residues" evidence="1">
    <location>
        <begin position="32"/>
        <end position="45"/>
    </location>
</feature>
<evidence type="ECO:0000256" key="1">
    <source>
        <dbReference type="SAM" id="MobiDB-lite"/>
    </source>
</evidence>
<keyword evidence="4" id="KW-1185">Reference proteome</keyword>
<reference evidence="3 4" key="1">
    <citation type="journal article" date="2010" name="Nature">
        <title>The Ectocarpus genome and the independent evolution of multicellularity in brown algae.</title>
        <authorList>
            <person name="Cock J.M."/>
            <person name="Sterck L."/>
            <person name="Rouze P."/>
            <person name="Scornet D."/>
            <person name="Allen A.E."/>
            <person name="Amoutzias G."/>
            <person name="Anthouard V."/>
            <person name="Artiguenave F."/>
            <person name="Aury J.M."/>
            <person name="Badger J.H."/>
            <person name="Beszteri B."/>
            <person name="Billiau K."/>
            <person name="Bonnet E."/>
            <person name="Bothwell J.H."/>
            <person name="Bowler C."/>
            <person name="Boyen C."/>
            <person name="Brownlee C."/>
            <person name="Carrano C.J."/>
            <person name="Charrier B."/>
            <person name="Cho G.Y."/>
            <person name="Coelho S.M."/>
            <person name="Collen J."/>
            <person name="Corre E."/>
            <person name="Da Silva C."/>
            <person name="Delage L."/>
            <person name="Delaroque N."/>
            <person name="Dittami S.M."/>
            <person name="Doulbeau S."/>
            <person name="Elias M."/>
            <person name="Farnham G."/>
            <person name="Gachon C.M."/>
            <person name="Gschloessl B."/>
            <person name="Heesch S."/>
            <person name="Jabbari K."/>
            <person name="Jubin C."/>
            <person name="Kawai H."/>
            <person name="Kimura K."/>
            <person name="Kloareg B."/>
            <person name="Kupper F.C."/>
            <person name="Lang D."/>
            <person name="Le Bail A."/>
            <person name="Leblanc C."/>
            <person name="Lerouge P."/>
            <person name="Lohr M."/>
            <person name="Lopez P.J."/>
            <person name="Martens C."/>
            <person name="Maumus F."/>
            <person name="Michel G."/>
            <person name="Miranda-Saavedra D."/>
            <person name="Morales J."/>
            <person name="Moreau H."/>
            <person name="Motomura T."/>
            <person name="Nagasato C."/>
            <person name="Napoli C.A."/>
            <person name="Nelson D.R."/>
            <person name="Nyvall-Collen P."/>
            <person name="Peters A.F."/>
            <person name="Pommier C."/>
            <person name="Potin P."/>
            <person name="Poulain J."/>
            <person name="Quesneville H."/>
            <person name="Read B."/>
            <person name="Rensing S.A."/>
            <person name="Ritter A."/>
            <person name="Rousvoal S."/>
            <person name="Samanta M."/>
            <person name="Samson G."/>
            <person name="Schroeder D.C."/>
            <person name="Segurens B."/>
            <person name="Strittmatter M."/>
            <person name="Tonon T."/>
            <person name="Tregear J.W."/>
            <person name="Valentin K."/>
            <person name="von Dassow P."/>
            <person name="Yamagishi T."/>
            <person name="Van de Peer Y."/>
            <person name="Wincker P."/>
        </authorList>
    </citation>
    <scope>NUCLEOTIDE SEQUENCE [LARGE SCALE GENOMIC DNA]</scope>
    <source>
        <strain evidence="4">Ec32 / CCAP1310/4</strain>
    </source>
</reference>
<dbReference type="InParanoid" id="D8LEC6"/>
<evidence type="ECO:0000313" key="4">
    <source>
        <dbReference type="Proteomes" id="UP000002630"/>
    </source>
</evidence>
<feature type="signal peptide" evidence="2">
    <location>
        <begin position="1"/>
        <end position="19"/>
    </location>
</feature>
<dbReference type="Proteomes" id="UP000002630">
    <property type="component" value="Unassembled WGS sequence"/>
</dbReference>
<accession>D8LEC6</accession>
<protein>
    <recommendedName>
        <fullName evidence="5">2Fe-2S ferredoxin-type domain-containing protein</fullName>
    </recommendedName>
</protein>
<dbReference type="InterPro" id="IPR036010">
    <property type="entry name" value="2Fe-2S_ferredoxin-like_sf"/>
</dbReference>
<proteinExistence type="predicted"/>
<evidence type="ECO:0008006" key="5">
    <source>
        <dbReference type="Google" id="ProtNLM"/>
    </source>
</evidence>
<dbReference type="GO" id="GO:0051536">
    <property type="term" value="F:iron-sulfur cluster binding"/>
    <property type="evidence" value="ECO:0007669"/>
    <property type="project" value="InterPro"/>
</dbReference>
<sequence>MNTLWAVIAVTCFLSTARTSSCFTHGARLRPPRPPGSCSSPPPATAPFESRAGATAPAAAAGVGGAEEGDILLTFKPSEVEVTCKPGEVALDVASRCSGMPEDSKAPFCRDGGCYNCEVEVVEAAELGIVDNLVRACQFKIPAEAKQLTLIQMTSEEAFEDML</sequence>
<organism evidence="3 4">
    <name type="scientific">Ectocarpus siliculosus</name>
    <name type="common">Brown alga</name>
    <name type="synonym">Conferva siliculosa</name>
    <dbReference type="NCBI Taxonomy" id="2880"/>
    <lineage>
        <taxon>Eukaryota</taxon>
        <taxon>Sar</taxon>
        <taxon>Stramenopiles</taxon>
        <taxon>Ochrophyta</taxon>
        <taxon>PX clade</taxon>
        <taxon>Phaeophyceae</taxon>
        <taxon>Ectocarpales</taxon>
        <taxon>Ectocarpaceae</taxon>
        <taxon>Ectocarpus</taxon>
    </lineage>
</organism>
<feature type="chain" id="PRO_5003117113" description="2Fe-2S ferredoxin-type domain-containing protein" evidence="2">
    <location>
        <begin position="20"/>
        <end position="163"/>
    </location>
</feature>
<dbReference type="EMBL" id="FN649760">
    <property type="protein sequence ID" value="CBN74211.1"/>
    <property type="molecule type" value="Genomic_DNA"/>
</dbReference>
<keyword evidence="2" id="KW-0732">Signal</keyword>